<keyword evidence="5 6" id="KW-0472">Membrane</keyword>
<evidence type="ECO:0000256" key="4">
    <source>
        <dbReference type="ARBA" id="ARBA00022989"/>
    </source>
</evidence>
<evidence type="ECO:0000313" key="7">
    <source>
        <dbReference type="EMBL" id="MFB9760993.1"/>
    </source>
</evidence>
<evidence type="ECO:0000256" key="3">
    <source>
        <dbReference type="ARBA" id="ARBA00022692"/>
    </source>
</evidence>
<comment type="subcellular location">
    <subcellularLocation>
        <location evidence="1">Cell membrane</location>
        <topology evidence="1">Multi-pass membrane protein</topology>
    </subcellularLocation>
</comment>
<accession>A0ABV5WKP8</accession>
<dbReference type="EMBL" id="JBHMAF010000180">
    <property type="protein sequence ID" value="MFB9760993.1"/>
    <property type="molecule type" value="Genomic_DNA"/>
</dbReference>
<evidence type="ECO:0000256" key="1">
    <source>
        <dbReference type="ARBA" id="ARBA00004651"/>
    </source>
</evidence>
<reference evidence="7 8" key="1">
    <citation type="submission" date="2024-09" db="EMBL/GenBank/DDBJ databases">
        <authorList>
            <person name="Sun Q."/>
            <person name="Mori K."/>
        </authorList>
    </citation>
    <scope>NUCLEOTIDE SEQUENCE [LARGE SCALE GENOMIC DNA]</scope>
    <source>
        <strain evidence="7 8">JCM 11201</strain>
    </source>
</reference>
<dbReference type="Pfam" id="PF03899">
    <property type="entry name" value="ATP-synt_I"/>
    <property type="match status" value="1"/>
</dbReference>
<keyword evidence="4 6" id="KW-1133">Transmembrane helix</keyword>
<keyword evidence="8" id="KW-1185">Reference proteome</keyword>
<gene>
    <name evidence="7" type="ORF">ACFFMS_22220</name>
</gene>
<protein>
    <submittedName>
        <fullName evidence="7">ATP synthase subunit I</fullName>
    </submittedName>
</protein>
<proteinExistence type="predicted"/>
<keyword evidence="2" id="KW-1003">Cell membrane</keyword>
<dbReference type="PANTHER" id="PTHR40035">
    <property type="entry name" value="ATP SYNTHASE PROTEIN I"/>
    <property type="match status" value="1"/>
</dbReference>
<organism evidence="7 8">
    <name type="scientific">Ectobacillus funiculus</name>
    <dbReference type="NCBI Taxonomy" id="137993"/>
    <lineage>
        <taxon>Bacteria</taxon>
        <taxon>Bacillati</taxon>
        <taxon>Bacillota</taxon>
        <taxon>Bacilli</taxon>
        <taxon>Bacillales</taxon>
        <taxon>Bacillaceae</taxon>
        <taxon>Ectobacillus</taxon>
    </lineage>
</organism>
<dbReference type="InterPro" id="IPR039072">
    <property type="entry name" value="ATP_synth_I_Bacilli"/>
</dbReference>
<evidence type="ECO:0000256" key="6">
    <source>
        <dbReference type="SAM" id="Phobius"/>
    </source>
</evidence>
<comment type="caution">
    <text evidence="7">The sequence shown here is derived from an EMBL/GenBank/DDBJ whole genome shotgun (WGS) entry which is preliminary data.</text>
</comment>
<evidence type="ECO:0000313" key="8">
    <source>
        <dbReference type="Proteomes" id="UP001589609"/>
    </source>
</evidence>
<feature type="transmembrane region" description="Helical" evidence="6">
    <location>
        <begin position="95"/>
        <end position="118"/>
    </location>
</feature>
<feature type="transmembrane region" description="Helical" evidence="6">
    <location>
        <begin position="33"/>
        <end position="51"/>
    </location>
</feature>
<evidence type="ECO:0000256" key="2">
    <source>
        <dbReference type="ARBA" id="ARBA00022475"/>
    </source>
</evidence>
<name>A0ABV5WKP8_9BACI</name>
<feature type="transmembrane region" description="Helical" evidence="6">
    <location>
        <begin position="12"/>
        <end position="27"/>
    </location>
</feature>
<dbReference type="Proteomes" id="UP001589609">
    <property type="component" value="Unassembled WGS sequence"/>
</dbReference>
<keyword evidence="3 6" id="KW-0812">Transmembrane</keyword>
<sequence>MMEIAVKSFKKQMLYLLALLVLGWGFTSYSSQFLGLIMGISFSLFSINYLAKKVTNFGEKVVKNIRVKSLGMLSRFSGAALIALVAAKYETHISSMALLLGIVIGYSIIVINLFYYNFIHSSESEVNKDGT</sequence>
<feature type="transmembrane region" description="Helical" evidence="6">
    <location>
        <begin position="72"/>
        <end position="89"/>
    </location>
</feature>
<dbReference type="PANTHER" id="PTHR40035:SF1">
    <property type="entry name" value="ATP SYNTHASE PROTEIN I"/>
    <property type="match status" value="1"/>
</dbReference>
<dbReference type="InterPro" id="IPR005598">
    <property type="entry name" value="ATP_synth_I"/>
</dbReference>
<evidence type="ECO:0000256" key="5">
    <source>
        <dbReference type="ARBA" id="ARBA00023136"/>
    </source>
</evidence>
<dbReference type="RefSeq" id="WP_129727511.1">
    <property type="nucleotide sequence ID" value="NZ_JBHMAF010000180.1"/>
</dbReference>